<dbReference type="InterPro" id="IPR036866">
    <property type="entry name" value="RibonucZ/Hydroxyglut_hydro"/>
</dbReference>
<dbReference type="InterPro" id="IPR050114">
    <property type="entry name" value="UPF0173_UPF0282_UlaG_hydrolase"/>
</dbReference>
<dbReference type="Pfam" id="PF12706">
    <property type="entry name" value="Lactamase_B_2"/>
    <property type="match status" value="1"/>
</dbReference>
<accession>A0A081BRS0</accession>
<keyword evidence="3" id="KW-1185">Reference proteome</keyword>
<dbReference type="AlphaFoldDB" id="A0A081BRS0"/>
<dbReference type="Gene3D" id="3.60.15.10">
    <property type="entry name" value="Ribonuclease Z/Hydroxyacylglutathione hydrolase-like"/>
    <property type="match status" value="1"/>
</dbReference>
<sequence length="285" mass="31980">MKTLTQTPYQQPLLEMLQRPLPDKRAIGFWWLGQAGFAIKAGEAVIMIDPYLSDSLAQKYRGTEFSHVRMMPSPILPEEVSRVDFVLGTHLHGDHIDPGTIPIIAQRHPQCRFVTPKAVSHRVVELIPEARTLPINAGERITLSETISVEAIPSAHEELKINERGEHEFLGYLLTIGDVTIYHSGDCTPYPELEQHLRNHKIDLALLPVNGRDAYRLSRNILGNFTLAEAVAICQNADIPLLLAHHFGLFNFNTINVTDAEREIAALRGNRQYELVKAGVTYLLS</sequence>
<dbReference type="Proteomes" id="UP000030700">
    <property type="component" value="Unassembled WGS sequence"/>
</dbReference>
<evidence type="ECO:0000313" key="2">
    <source>
        <dbReference type="EMBL" id="GAK54101.1"/>
    </source>
</evidence>
<evidence type="ECO:0000259" key="1">
    <source>
        <dbReference type="Pfam" id="PF12706"/>
    </source>
</evidence>
<organism evidence="2">
    <name type="scientific">Candidatus Moduliflexus flocculans</name>
    <dbReference type="NCBI Taxonomy" id="1499966"/>
    <lineage>
        <taxon>Bacteria</taxon>
        <taxon>Candidatus Moduliflexota</taxon>
        <taxon>Candidatus Moduliflexia</taxon>
        <taxon>Candidatus Moduliflexales</taxon>
        <taxon>Candidatus Moduliflexaceae</taxon>
    </lineage>
</organism>
<dbReference type="EMBL" id="DF820460">
    <property type="protein sequence ID" value="GAK54101.1"/>
    <property type="molecule type" value="Genomic_DNA"/>
</dbReference>
<dbReference type="GO" id="GO:0016787">
    <property type="term" value="F:hydrolase activity"/>
    <property type="evidence" value="ECO:0007669"/>
    <property type="project" value="UniProtKB-KW"/>
</dbReference>
<reference evidence="2" key="1">
    <citation type="journal article" date="2015" name="PeerJ">
        <title>First genomic representation of candidate bacterial phylum KSB3 points to enhanced environmental sensing as a trigger of wastewater bulking.</title>
        <authorList>
            <person name="Sekiguchi Y."/>
            <person name="Ohashi A."/>
            <person name="Parks D.H."/>
            <person name="Yamauchi T."/>
            <person name="Tyson G.W."/>
            <person name="Hugenholtz P."/>
        </authorList>
    </citation>
    <scope>NUCLEOTIDE SEQUENCE [LARGE SCALE GENOMIC DNA]</scope>
</reference>
<dbReference type="InterPro" id="IPR001279">
    <property type="entry name" value="Metallo-B-lactamas"/>
</dbReference>
<dbReference type="SUPFAM" id="SSF56281">
    <property type="entry name" value="Metallo-hydrolase/oxidoreductase"/>
    <property type="match status" value="1"/>
</dbReference>
<gene>
    <name evidence="2" type="ORF">U14_05378</name>
</gene>
<dbReference type="PANTHER" id="PTHR43546">
    <property type="entry name" value="UPF0173 METAL-DEPENDENT HYDROLASE MJ1163-RELATED"/>
    <property type="match status" value="1"/>
</dbReference>
<dbReference type="HOGENOM" id="CLU_020884_3_0_0"/>
<protein>
    <submittedName>
        <fullName evidence="2">Zn-dependent hydrolases of the beta-lactamase fold-like protein</fullName>
    </submittedName>
</protein>
<name>A0A081BRS0_9BACT</name>
<proteinExistence type="predicted"/>
<feature type="domain" description="Metallo-beta-lactamase" evidence="1">
    <location>
        <begin position="46"/>
        <end position="247"/>
    </location>
</feature>
<dbReference type="STRING" id="1499966.U14_05378"/>
<evidence type="ECO:0000313" key="3">
    <source>
        <dbReference type="Proteomes" id="UP000030700"/>
    </source>
</evidence>
<keyword evidence="2" id="KW-0378">Hydrolase</keyword>